<evidence type="ECO:0000256" key="3">
    <source>
        <dbReference type="ARBA" id="ARBA00022496"/>
    </source>
</evidence>
<dbReference type="Gene3D" id="2.40.50.100">
    <property type="match status" value="1"/>
</dbReference>
<evidence type="ECO:0000256" key="8">
    <source>
        <dbReference type="ARBA" id="ARBA00023004"/>
    </source>
</evidence>
<proteinExistence type="predicted"/>
<evidence type="ECO:0000256" key="2">
    <source>
        <dbReference type="ARBA" id="ARBA00022475"/>
    </source>
</evidence>
<dbReference type="PROSITE" id="PS00211">
    <property type="entry name" value="ABC_TRANSPORTER_1"/>
    <property type="match status" value="1"/>
</dbReference>
<feature type="region of interest" description="Disordered" evidence="11">
    <location>
        <begin position="348"/>
        <end position="371"/>
    </location>
</feature>
<dbReference type="InterPro" id="IPR027417">
    <property type="entry name" value="P-loop_NTPase"/>
</dbReference>
<dbReference type="CDD" id="cd03259">
    <property type="entry name" value="ABC_Carb_Solutes_like"/>
    <property type="match status" value="1"/>
</dbReference>
<dbReference type="SUPFAM" id="SSF52540">
    <property type="entry name" value="P-loop containing nucleoside triphosphate hydrolases"/>
    <property type="match status" value="1"/>
</dbReference>
<dbReference type="GO" id="GO:0015408">
    <property type="term" value="F:ABC-type ferric iron transporter activity"/>
    <property type="evidence" value="ECO:0007669"/>
    <property type="project" value="InterPro"/>
</dbReference>
<dbReference type="Pfam" id="PF08402">
    <property type="entry name" value="TOBE_2"/>
    <property type="match status" value="1"/>
</dbReference>
<dbReference type="Pfam" id="PF00005">
    <property type="entry name" value="ABC_tran"/>
    <property type="match status" value="1"/>
</dbReference>
<dbReference type="InterPro" id="IPR017871">
    <property type="entry name" value="ABC_transporter-like_CS"/>
</dbReference>
<dbReference type="GO" id="GO:0016887">
    <property type="term" value="F:ATP hydrolysis activity"/>
    <property type="evidence" value="ECO:0007669"/>
    <property type="project" value="InterPro"/>
</dbReference>
<dbReference type="InterPro" id="IPR003439">
    <property type="entry name" value="ABC_transporter-like_ATP-bd"/>
</dbReference>
<dbReference type="InterPro" id="IPR050093">
    <property type="entry name" value="ABC_SmlMolc_Importer"/>
</dbReference>
<dbReference type="PANTHER" id="PTHR42781:SF5">
    <property type="entry name" value="PUTRESCINE TRANSPORT ATP-BINDING PROTEIN POTG"/>
    <property type="match status" value="1"/>
</dbReference>
<evidence type="ECO:0000256" key="10">
    <source>
        <dbReference type="ARBA" id="ARBA00023136"/>
    </source>
</evidence>
<keyword evidence="14" id="KW-1185">Reference proteome</keyword>
<dbReference type="PROSITE" id="PS50893">
    <property type="entry name" value="ABC_TRANSPORTER_2"/>
    <property type="match status" value="1"/>
</dbReference>
<sequence length="371" mass="40286">MSSQLELRQVSVHYGGFAAVSDVSLTLERGQIGCLLGPSGCGKTTLLRAIAGFQAISSGGIFLRGEAISTPQRQLPPEQRKVGMVFQDFALFPHLNVRHNIGFGLAHLSRAERRRRVDEMLRLVALGDCAGAWPHELSGGQQQRVALARALAPSPAILLLDEPFSSLDSELRTQLAAEVRELLTRNGVTAILVTHDQHEAFAMADSIALLQHGRVAQSDTPYNLYHNPGNEFVAEFIGQGSMISVTVNAAGELNDGLGIIDRGHPHWQPGETLRLLVRPDDIEYEDGSEVQLKVVSKAFRGASYFYELLLPDGQHVPCLTPSHVDIPRGGLLPVRFNLQHVVVFERSNGAGQTSDHPAADTGAERMYQGTG</sequence>
<evidence type="ECO:0000256" key="6">
    <source>
        <dbReference type="ARBA" id="ARBA00022840"/>
    </source>
</evidence>
<dbReference type="RefSeq" id="WP_163493408.1">
    <property type="nucleotide sequence ID" value="NZ_CP048711.1"/>
</dbReference>
<dbReference type="InterPro" id="IPR015853">
    <property type="entry name" value="ABC_transpr_FbpC"/>
</dbReference>
<dbReference type="Gene3D" id="3.40.50.300">
    <property type="entry name" value="P-loop containing nucleotide triphosphate hydrolases"/>
    <property type="match status" value="1"/>
</dbReference>
<dbReference type="GO" id="GO:0043190">
    <property type="term" value="C:ATP-binding cassette (ABC) transporter complex"/>
    <property type="evidence" value="ECO:0007669"/>
    <property type="project" value="InterPro"/>
</dbReference>
<protein>
    <submittedName>
        <fullName evidence="13">ABC transporter ATP-binding protein</fullName>
    </submittedName>
</protein>
<feature type="domain" description="ABC transporter" evidence="12">
    <location>
        <begin position="5"/>
        <end position="237"/>
    </location>
</feature>
<dbReference type="FunFam" id="3.40.50.300:FF:000425">
    <property type="entry name" value="Probable ABC transporter, ATP-binding subunit"/>
    <property type="match status" value="1"/>
</dbReference>
<keyword evidence="6 13" id="KW-0067">ATP-binding</keyword>
<keyword evidence="1" id="KW-0813">Transport</keyword>
<dbReference type="KEGG" id="kim:G3T16_00750"/>
<dbReference type="InterPro" id="IPR013611">
    <property type="entry name" value="Transp-assoc_OB_typ2"/>
</dbReference>
<dbReference type="SUPFAM" id="SSF50331">
    <property type="entry name" value="MOP-like"/>
    <property type="match status" value="1"/>
</dbReference>
<dbReference type="InterPro" id="IPR003593">
    <property type="entry name" value="AAA+_ATPase"/>
</dbReference>
<evidence type="ECO:0000256" key="4">
    <source>
        <dbReference type="ARBA" id="ARBA00022519"/>
    </source>
</evidence>
<evidence type="ECO:0000256" key="5">
    <source>
        <dbReference type="ARBA" id="ARBA00022741"/>
    </source>
</evidence>
<dbReference type="Proteomes" id="UP000477680">
    <property type="component" value="Chromosome"/>
</dbReference>
<evidence type="ECO:0000313" key="14">
    <source>
        <dbReference type="Proteomes" id="UP000477680"/>
    </source>
</evidence>
<dbReference type="GO" id="GO:0005524">
    <property type="term" value="F:ATP binding"/>
    <property type="evidence" value="ECO:0007669"/>
    <property type="project" value="UniProtKB-KW"/>
</dbReference>
<reference evidence="13 14" key="1">
    <citation type="submission" date="2020-02" db="EMBL/GenBank/DDBJ databases">
        <title>Genome sequencing for Kineobactrum sp. M2.</title>
        <authorList>
            <person name="Park S.-J."/>
        </authorList>
    </citation>
    <scope>NUCLEOTIDE SEQUENCE [LARGE SCALE GENOMIC DNA]</scope>
    <source>
        <strain evidence="13 14">M2</strain>
    </source>
</reference>
<evidence type="ECO:0000256" key="9">
    <source>
        <dbReference type="ARBA" id="ARBA00023065"/>
    </source>
</evidence>
<evidence type="ECO:0000256" key="1">
    <source>
        <dbReference type="ARBA" id="ARBA00022448"/>
    </source>
</evidence>
<name>A0A6C0TWZ9_9GAMM</name>
<keyword evidence="2" id="KW-1003">Cell membrane</keyword>
<evidence type="ECO:0000256" key="7">
    <source>
        <dbReference type="ARBA" id="ARBA00022967"/>
    </source>
</evidence>
<keyword evidence="9" id="KW-0406">Ion transport</keyword>
<evidence type="ECO:0000313" key="13">
    <source>
        <dbReference type="EMBL" id="QIB64158.1"/>
    </source>
</evidence>
<keyword evidence="10" id="KW-0472">Membrane</keyword>
<keyword evidence="3" id="KW-0410">Iron transport</keyword>
<evidence type="ECO:0000256" key="11">
    <source>
        <dbReference type="SAM" id="MobiDB-lite"/>
    </source>
</evidence>
<accession>A0A6C0TWZ9</accession>
<keyword evidence="4" id="KW-0997">Cell inner membrane</keyword>
<keyword evidence="8" id="KW-0408">Iron</keyword>
<keyword evidence="5" id="KW-0547">Nucleotide-binding</keyword>
<gene>
    <name evidence="13" type="ORF">G3T16_00750</name>
</gene>
<dbReference type="GO" id="GO:0015697">
    <property type="term" value="P:quaternary ammonium group transport"/>
    <property type="evidence" value="ECO:0007669"/>
    <property type="project" value="UniProtKB-ARBA"/>
</dbReference>
<keyword evidence="7" id="KW-1278">Translocase</keyword>
<evidence type="ECO:0000259" key="12">
    <source>
        <dbReference type="PROSITE" id="PS50893"/>
    </source>
</evidence>
<dbReference type="PANTHER" id="PTHR42781">
    <property type="entry name" value="SPERMIDINE/PUTRESCINE IMPORT ATP-BINDING PROTEIN POTA"/>
    <property type="match status" value="1"/>
</dbReference>
<dbReference type="InterPro" id="IPR008995">
    <property type="entry name" value="Mo/tungstate-bd_C_term_dom"/>
</dbReference>
<organism evidence="13 14">
    <name type="scientific">Kineobactrum salinum</name>
    <dbReference type="NCBI Taxonomy" id="2708301"/>
    <lineage>
        <taxon>Bacteria</taxon>
        <taxon>Pseudomonadati</taxon>
        <taxon>Pseudomonadota</taxon>
        <taxon>Gammaproteobacteria</taxon>
        <taxon>Cellvibrionales</taxon>
        <taxon>Halieaceae</taxon>
        <taxon>Kineobactrum</taxon>
    </lineage>
</organism>
<dbReference type="SMART" id="SM00382">
    <property type="entry name" value="AAA"/>
    <property type="match status" value="1"/>
</dbReference>
<dbReference type="AlphaFoldDB" id="A0A6C0TWZ9"/>
<dbReference type="EMBL" id="CP048711">
    <property type="protein sequence ID" value="QIB64158.1"/>
    <property type="molecule type" value="Genomic_DNA"/>
</dbReference>